<proteinExistence type="predicted"/>
<protein>
    <recommendedName>
        <fullName evidence="3">Addiction module component</fullName>
    </recommendedName>
</protein>
<dbReference type="AlphaFoldDB" id="A0A928UV34"/>
<evidence type="ECO:0000313" key="1">
    <source>
        <dbReference type="EMBL" id="MBE8713755.1"/>
    </source>
</evidence>
<name>A0A928UV34_9SPHI</name>
<reference evidence="1" key="1">
    <citation type="submission" date="2018-02" db="EMBL/GenBank/DDBJ databases">
        <authorList>
            <person name="Vasarhelyi B.M."/>
            <person name="Deshmukh S."/>
            <person name="Balint B."/>
            <person name="Kukolya J."/>
        </authorList>
    </citation>
    <scope>NUCLEOTIDE SEQUENCE</scope>
    <source>
        <strain evidence="1">KB22</strain>
    </source>
</reference>
<keyword evidence="2" id="KW-1185">Reference proteome</keyword>
<gene>
    <name evidence="1" type="ORF">C4F49_08685</name>
</gene>
<accession>A0A928UV34</accession>
<evidence type="ECO:0000313" key="2">
    <source>
        <dbReference type="Proteomes" id="UP000616201"/>
    </source>
</evidence>
<dbReference type="Proteomes" id="UP000616201">
    <property type="component" value="Unassembled WGS sequence"/>
</dbReference>
<comment type="caution">
    <text evidence="1">The sequence shown here is derived from an EMBL/GenBank/DDBJ whole genome shotgun (WGS) entry which is preliminary data.</text>
</comment>
<organism evidence="1 2">
    <name type="scientific">Sphingobacterium hungaricum</name>
    <dbReference type="NCBI Taxonomy" id="2082723"/>
    <lineage>
        <taxon>Bacteria</taxon>
        <taxon>Pseudomonadati</taxon>
        <taxon>Bacteroidota</taxon>
        <taxon>Sphingobacteriia</taxon>
        <taxon>Sphingobacteriales</taxon>
        <taxon>Sphingobacteriaceae</taxon>
        <taxon>Sphingobacterium</taxon>
    </lineage>
</organism>
<dbReference type="EMBL" id="PRDK01000005">
    <property type="protein sequence ID" value="MBE8713755.1"/>
    <property type="molecule type" value="Genomic_DNA"/>
</dbReference>
<evidence type="ECO:0008006" key="3">
    <source>
        <dbReference type="Google" id="ProtNLM"/>
    </source>
</evidence>
<sequence>MTFDDRKILLIEEFLKIDDQDVIKALEILIEQNKVTRYEENLKPMSISELNEEIDMGIKDEQENKLISVRDLKEQVKKF</sequence>
<dbReference type="RefSeq" id="WP_196933911.1">
    <property type="nucleotide sequence ID" value="NZ_MU158697.1"/>
</dbReference>